<comment type="caution">
    <text evidence="7">The sequence shown here is derived from an EMBL/GenBank/DDBJ whole genome shotgun (WGS) entry which is preliminary data.</text>
</comment>
<dbReference type="Proteomes" id="UP000482155">
    <property type="component" value="Unassembled WGS sequence"/>
</dbReference>
<dbReference type="GO" id="GO:0003677">
    <property type="term" value="F:DNA binding"/>
    <property type="evidence" value="ECO:0007669"/>
    <property type="project" value="UniProtKB-KW"/>
</dbReference>
<dbReference type="Pfam" id="PF01526">
    <property type="entry name" value="DDE_Tnp_Tn3"/>
    <property type="match status" value="1"/>
</dbReference>
<dbReference type="AlphaFoldDB" id="A0A6B3SKR5"/>
<feature type="domain" description="Tn3 transposase DDE" evidence="5">
    <location>
        <begin position="570"/>
        <end position="953"/>
    </location>
</feature>
<dbReference type="InterPro" id="IPR002513">
    <property type="entry name" value="Tn3_Tnp_DDE_dom"/>
</dbReference>
<evidence type="ECO:0000259" key="6">
    <source>
        <dbReference type="Pfam" id="PF13700"/>
    </source>
</evidence>
<proteinExistence type="inferred from homology"/>
<evidence type="ECO:0000256" key="3">
    <source>
        <dbReference type="ARBA" id="ARBA00023125"/>
    </source>
</evidence>
<dbReference type="NCBIfam" id="NF033527">
    <property type="entry name" value="transpos_Tn3"/>
    <property type="match status" value="1"/>
</dbReference>
<dbReference type="InterPro" id="IPR047653">
    <property type="entry name" value="Tn3-like_transpos"/>
</dbReference>
<name>A0A6B3SKR5_9BURK</name>
<sequence>MDHWRIPYLGQGHFPVDLTEFEFSTFFSFSPSERELIANRRTDRYRLGFALHLGFLRMTGRTLDACKQVPAAVWKHLCAQLDIDPPDIGTLRSLYDNRANTLLDHQHLAYQTLGFSVLTEHRRRYLVRWIKETLTGRPGIPALLDQVKVWLYEHRILIPNVRTLRRIVKEAVQAHEATLVDLVVEFFGKECLEKWDTALTAKNPEKGVVQRWLWAVPLRQSTGQIAELFEKIEYLRLLFASRHWPQDINEALVRHYAKSCANRPPSVSKRIYKPRRYLETACFLRYALCAATDQVLHMLRRWIVEITGEASRQVDSGRRDAHAALEELASSVKTLAVDTTLEIGALRQALIQLADNAMAWPVKTRRELVRLQLMMKSHRARPLLRKLVILHFQAENRHPVIDALGVLRDVYASDAGSELPPDTLLPKLSRSWRQSFDCDDRAQALRAFEWATLFSLRIGLRNGTVFIDHSFGFRSRSTLLIPEADWRAKCNHYYGHLKLPQDPKIFVSRIVEHIDVGLERLAEAVQAGKVTVDGRGVHLPPLGPDEENADVQALRTALFVNRPVGQLPTILLDIDSQIRFSWLLLGREPHSRKELLLVYAAILAHGTSMSAADLSRMVPELSAEAIRQMMKMLSDERQLQQASSAILDFMHRHPIAAHWGRSDLASSDMMSLETTRTVWQARADPRRRTASVGVYTHVRDRWGIFYDQPILLKERQAGAAIEGILRQTRQADVAQLAVDTHGYTDFAMAVAKCLQFDLCPRLAHMRDRQLYVPLDHLVPAELESVVAGDIDIDAIAASYDEFVRLVASIQSGQCSAVQALQRYGSASSGYSVYAAGVSIGRLLRTVFLIDYFTNPAFRRELQHALNRGEAIHVVQRAIHVGKVPTELAKRPDRLSAVSSSLALLTNAVLAWNTHHMQHAADAIESMTGDTLLPDDLRRIAPTALEGINLRGTFDFPIDDYAMRLLPSTKRVSAFMAQGIFTA</sequence>
<evidence type="ECO:0000256" key="1">
    <source>
        <dbReference type="ARBA" id="ARBA00009402"/>
    </source>
</evidence>
<comment type="similarity">
    <text evidence="1">Belongs to the transposase 7 family.</text>
</comment>
<evidence type="ECO:0000259" key="5">
    <source>
        <dbReference type="Pfam" id="PF01526"/>
    </source>
</evidence>
<keyword evidence="2" id="KW-0815">Transposition</keyword>
<evidence type="ECO:0000256" key="4">
    <source>
        <dbReference type="ARBA" id="ARBA00023172"/>
    </source>
</evidence>
<accession>A0A6B3SKR5</accession>
<dbReference type="EMBL" id="JAAIVB010000009">
    <property type="protein sequence ID" value="NEX59945.1"/>
    <property type="molecule type" value="Genomic_DNA"/>
</dbReference>
<evidence type="ECO:0000256" key="2">
    <source>
        <dbReference type="ARBA" id="ARBA00022578"/>
    </source>
</evidence>
<keyword evidence="8" id="KW-1185">Reference proteome</keyword>
<evidence type="ECO:0000313" key="7">
    <source>
        <dbReference type="EMBL" id="NEX59945.1"/>
    </source>
</evidence>
<feature type="domain" description="DUF4158" evidence="6">
    <location>
        <begin position="13"/>
        <end position="171"/>
    </location>
</feature>
<keyword evidence="3" id="KW-0238">DNA-binding</keyword>
<dbReference type="InterPro" id="IPR025296">
    <property type="entry name" value="DUF4158"/>
</dbReference>
<dbReference type="RefSeq" id="WP_163960445.1">
    <property type="nucleotide sequence ID" value="NZ_JAAIVB010000009.1"/>
</dbReference>
<organism evidence="7 8">
    <name type="scientific">Noviherbaspirillum galbum</name>
    <dbReference type="NCBI Taxonomy" id="2709383"/>
    <lineage>
        <taxon>Bacteria</taxon>
        <taxon>Pseudomonadati</taxon>
        <taxon>Pseudomonadota</taxon>
        <taxon>Betaproteobacteria</taxon>
        <taxon>Burkholderiales</taxon>
        <taxon>Oxalobacteraceae</taxon>
        <taxon>Noviherbaspirillum</taxon>
    </lineage>
</organism>
<reference evidence="7 8" key="1">
    <citation type="submission" date="2020-02" db="EMBL/GenBank/DDBJ databases">
        <authorList>
            <person name="Kim M.K."/>
        </authorList>
    </citation>
    <scope>NUCLEOTIDE SEQUENCE [LARGE SCALE GENOMIC DNA]</scope>
    <source>
        <strain evidence="7 8">17J57-3</strain>
    </source>
</reference>
<protein>
    <submittedName>
        <fullName evidence="7">Tn3 family transposase</fullName>
    </submittedName>
</protein>
<dbReference type="GO" id="GO:0004803">
    <property type="term" value="F:transposase activity"/>
    <property type="evidence" value="ECO:0007669"/>
    <property type="project" value="InterPro"/>
</dbReference>
<dbReference type="GO" id="GO:0006313">
    <property type="term" value="P:DNA transposition"/>
    <property type="evidence" value="ECO:0007669"/>
    <property type="project" value="InterPro"/>
</dbReference>
<keyword evidence="4" id="KW-0233">DNA recombination</keyword>
<dbReference type="Pfam" id="PF13700">
    <property type="entry name" value="DUF4158"/>
    <property type="match status" value="1"/>
</dbReference>
<gene>
    <name evidence="7" type="ORF">G3574_02535</name>
</gene>
<evidence type="ECO:0000313" key="8">
    <source>
        <dbReference type="Proteomes" id="UP000482155"/>
    </source>
</evidence>